<dbReference type="Pfam" id="PF07336">
    <property type="entry name" value="ABATE"/>
    <property type="match status" value="1"/>
</dbReference>
<sequence length="200" mass="22693">MAAFSHISGDRMLDLINTVEWRLGGPDREEDLTSYELVLAWCRESDLLDSAEEARLGELAARDARTAAAERDRVIALRESTYAALFETSDEGARTLADAYRDAVATAELVRVGDAWQWTDSHLTLATPRHRITRGLVELMGRDDLDRLHQCEDAACGWVYLDTSPRRNRRWCVTSDCGDRNRSRAYYARQKARRTAPKST</sequence>
<evidence type="ECO:0000313" key="2">
    <source>
        <dbReference type="EMBL" id="SNC64862.1"/>
    </source>
</evidence>
<dbReference type="PANTHER" id="PTHR35525">
    <property type="entry name" value="BLL6575 PROTEIN"/>
    <property type="match status" value="1"/>
</dbReference>
<proteinExistence type="predicted"/>
<dbReference type="SUPFAM" id="SSF160904">
    <property type="entry name" value="Jann2411-like"/>
    <property type="match status" value="1"/>
</dbReference>
<dbReference type="Proteomes" id="UP000198122">
    <property type="component" value="Unassembled WGS sequence"/>
</dbReference>
<keyword evidence="3" id="KW-1185">Reference proteome</keyword>
<dbReference type="EMBL" id="FYEZ01000001">
    <property type="protein sequence ID" value="SNC64862.1"/>
    <property type="molecule type" value="Genomic_DNA"/>
</dbReference>
<dbReference type="InterPro" id="IPR010852">
    <property type="entry name" value="ABATE"/>
</dbReference>
<feature type="domain" description="Zinc finger CGNR" evidence="1">
    <location>
        <begin position="147"/>
        <end position="190"/>
    </location>
</feature>
<reference evidence="2 3" key="1">
    <citation type="submission" date="2017-06" db="EMBL/GenBank/DDBJ databases">
        <authorList>
            <person name="Kim H.J."/>
            <person name="Triplett B.A."/>
        </authorList>
    </citation>
    <scope>NUCLEOTIDE SEQUENCE [LARGE SCALE GENOMIC DNA]</scope>
    <source>
        <strain evidence="2 3">DSM 22179</strain>
    </source>
</reference>
<dbReference type="PANTHER" id="PTHR35525:SF3">
    <property type="entry name" value="BLL6575 PROTEIN"/>
    <property type="match status" value="1"/>
</dbReference>
<accession>A0A212TFR5</accession>
<dbReference type="AlphaFoldDB" id="A0A212TFR5"/>
<evidence type="ECO:0000313" key="3">
    <source>
        <dbReference type="Proteomes" id="UP000198122"/>
    </source>
</evidence>
<evidence type="ECO:0000259" key="1">
    <source>
        <dbReference type="Pfam" id="PF11706"/>
    </source>
</evidence>
<dbReference type="Gene3D" id="1.10.3300.10">
    <property type="entry name" value="Jann2411-like domain"/>
    <property type="match status" value="1"/>
</dbReference>
<organism evidence="2 3">
    <name type="scientific">Kytococcus aerolatus</name>
    <dbReference type="NCBI Taxonomy" id="592308"/>
    <lineage>
        <taxon>Bacteria</taxon>
        <taxon>Bacillati</taxon>
        <taxon>Actinomycetota</taxon>
        <taxon>Actinomycetes</taxon>
        <taxon>Micrococcales</taxon>
        <taxon>Kytococcaceae</taxon>
        <taxon>Kytococcus</taxon>
    </lineage>
</organism>
<dbReference type="InterPro" id="IPR021005">
    <property type="entry name" value="Znf_CGNR"/>
</dbReference>
<gene>
    <name evidence="2" type="ORF">SAMN05445756_1200</name>
</gene>
<dbReference type="Pfam" id="PF11706">
    <property type="entry name" value="zf-CGNR"/>
    <property type="match status" value="1"/>
</dbReference>
<dbReference type="InterPro" id="IPR023286">
    <property type="entry name" value="ABATE_dom_sf"/>
</dbReference>
<protein>
    <submittedName>
        <fullName evidence="2">Conserved protein containing a Zn-ribbon-like motif, possibly RNA-binding</fullName>
    </submittedName>
</protein>
<dbReference type="OrthoDB" id="123307at2"/>
<name>A0A212TFR5_9MICO</name>